<dbReference type="InterPro" id="IPR002611">
    <property type="entry name" value="IstB_ATP-bd"/>
</dbReference>
<evidence type="ECO:0000256" key="3">
    <source>
        <dbReference type="ARBA" id="ARBA00022840"/>
    </source>
</evidence>
<dbReference type="InterPro" id="IPR028350">
    <property type="entry name" value="DNAC/IstB-like"/>
</dbReference>
<dbReference type="PANTHER" id="PTHR30050">
    <property type="entry name" value="CHROMOSOMAL REPLICATION INITIATOR PROTEIN DNAA"/>
    <property type="match status" value="1"/>
</dbReference>
<evidence type="ECO:0000256" key="1">
    <source>
        <dbReference type="ARBA" id="ARBA00008059"/>
    </source>
</evidence>
<evidence type="ECO:0000313" key="5">
    <source>
        <dbReference type="EMBL" id="MBG0835684.1"/>
    </source>
</evidence>
<keyword evidence="2" id="KW-0547">Nucleotide-binding</keyword>
<evidence type="ECO:0000313" key="6">
    <source>
        <dbReference type="Proteomes" id="UP000596932"/>
    </source>
</evidence>
<dbReference type="InterPro" id="IPR027417">
    <property type="entry name" value="P-loop_NTPase"/>
</dbReference>
<reference evidence="5" key="1">
    <citation type="submission" date="2020-07" db="EMBL/GenBank/DDBJ databases">
        <title>Pseudomonas chaetoceroseae sp. nov., a new member of the Pseudomonas oleovorans group isolated from a culture of Chaetoceros calcitrans.</title>
        <authorList>
            <person name="Girard L."/>
            <person name="Lood C."/>
            <person name="De Mot R."/>
            <person name="Baudart J."/>
        </authorList>
    </citation>
    <scope>NUCLEOTIDE SEQUENCE</scope>
    <source>
        <strain evidence="5">536</strain>
    </source>
</reference>
<accession>A0A931D1D7</accession>
<dbReference type="PANTHER" id="PTHR30050:SF4">
    <property type="entry name" value="ATP-BINDING PROTEIN RV3427C IN INSERTION SEQUENCE-RELATED"/>
    <property type="match status" value="1"/>
</dbReference>
<dbReference type="GO" id="GO:0006260">
    <property type="term" value="P:DNA replication"/>
    <property type="evidence" value="ECO:0007669"/>
    <property type="project" value="TreeGrafter"/>
</dbReference>
<dbReference type="InterPro" id="IPR003593">
    <property type="entry name" value="AAA+_ATPase"/>
</dbReference>
<name>A0A931D1D7_9PSED</name>
<dbReference type="CDD" id="cd00009">
    <property type="entry name" value="AAA"/>
    <property type="match status" value="1"/>
</dbReference>
<dbReference type="Pfam" id="PF01695">
    <property type="entry name" value="IstB_IS21"/>
    <property type="match status" value="1"/>
</dbReference>
<dbReference type="Gene3D" id="3.40.50.300">
    <property type="entry name" value="P-loop containing nucleotide triphosphate hydrolases"/>
    <property type="match status" value="1"/>
</dbReference>
<dbReference type="NCBIfam" id="NF038214">
    <property type="entry name" value="IS21_help_AAA"/>
    <property type="match status" value="1"/>
</dbReference>
<keyword evidence="3 5" id="KW-0067">ATP-binding</keyword>
<dbReference type="RefSeq" id="WP_031653264.1">
    <property type="nucleotide sequence ID" value="NZ_JACFYX020000012.1"/>
</dbReference>
<dbReference type="SUPFAM" id="SSF52540">
    <property type="entry name" value="P-loop containing nucleoside triphosphate hydrolases"/>
    <property type="match status" value="1"/>
</dbReference>
<dbReference type="Proteomes" id="UP000596932">
    <property type="component" value="Unassembled WGS sequence"/>
</dbReference>
<proteinExistence type="inferred from homology"/>
<organism evidence="5 6">
    <name type="scientific">Pseudomonas chaetocerotis</name>
    <dbReference type="NCBI Taxonomy" id="2758695"/>
    <lineage>
        <taxon>Bacteria</taxon>
        <taxon>Pseudomonadati</taxon>
        <taxon>Pseudomonadota</taxon>
        <taxon>Gammaproteobacteria</taxon>
        <taxon>Pseudomonadales</taxon>
        <taxon>Pseudomonadaceae</taxon>
        <taxon>Pseudomonas</taxon>
    </lineage>
</organism>
<gene>
    <name evidence="5" type="ORF">H3221_11245</name>
</gene>
<comment type="similarity">
    <text evidence="1">Belongs to the IS21/IS1162 putative ATP-binding protein family.</text>
</comment>
<protein>
    <submittedName>
        <fullName evidence="5">ATP-binding protein</fullName>
    </submittedName>
</protein>
<comment type="caution">
    <text evidence="5">The sequence shown here is derived from an EMBL/GenBank/DDBJ whole genome shotgun (WGS) entry which is preliminary data.</text>
</comment>
<sequence>MMNNPTIDKLLSLKLPGMAEEFERQLMTPGANDLPFELRVNSLTDHEITLRAHKHLQALLKKACLPISAASVEDVDYRAQRGLDKATFLTLAGLDWIRHQQNLVLTGPTGTGKTWLACALANAACRAGLSCHFIRMSALTEMLTTARATTNLAQKLAQLHRFDLLILDDWGLESFSRHTQSNLLELIDKRLGARSTLITSQVPMNLWHDLFDNKTIADAVMDRVIHNSHHMQFAGESLRKVKGLVTKALEKSSV</sequence>
<keyword evidence="6" id="KW-1185">Reference proteome</keyword>
<dbReference type="PIRSF" id="PIRSF003073">
    <property type="entry name" value="DNAC_TnpB_IstB"/>
    <property type="match status" value="1"/>
</dbReference>
<evidence type="ECO:0000259" key="4">
    <source>
        <dbReference type="SMART" id="SM00382"/>
    </source>
</evidence>
<evidence type="ECO:0000256" key="2">
    <source>
        <dbReference type="ARBA" id="ARBA00022741"/>
    </source>
</evidence>
<dbReference type="GO" id="GO:0005524">
    <property type="term" value="F:ATP binding"/>
    <property type="evidence" value="ECO:0007669"/>
    <property type="project" value="UniProtKB-KW"/>
</dbReference>
<dbReference type="SMART" id="SM00382">
    <property type="entry name" value="AAA"/>
    <property type="match status" value="1"/>
</dbReference>
<dbReference type="EMBL" id="JACFYX010000009">
    <property type="protein sequence ID" value="MBG0835684.1"/>
    <property type="molecule type" value="Genomic_DNA"/>
</dbReference>
<dbReference type="InterPro" id="IPR047661">
    <property type="entry name" value="IstB"/>
</dbReference>
<dbReference type="AlphaFoldDB" id="A0A931D1D7"/>
<feature type="domain" description="AAA+ ATPase" evidence="4">
    <location>
        <begin position="99"/>
        <end position="222"/>
    </location>
</feature>